<organism evidence="2 3">
    <name type="scientific">Kitasatospora paracochleata</name>
    <dbReference type="NCBI Taxonomy" id="58354"/>
    <lineage>
        <taxon>Bacteria</taxon>
        <taxon>Bacillati</taxon>
        <taxon>Actinomycetota</taxon>
        <taxon>Actinomycetes</taxon>
        <taxon>Kitasatosporales</taxon>
        <taxon>Streptomycetaceae</taxon>
        <taxon>Kitasatospora</taxon>
    </lineage>
</organism>
<dbReference type="RefSeq" id="WP_253794990.1">
    <property type="nucleotide sequence ID" value="NZ_BAAAUB010000030.1"/>
</dbReference>
<proteinExistence type="predicted"/>
<evidence type="ECO:0000256" key="1">
    <source>
        <dbReference type="SAM" id="Phobius"/>
    </source>
</evidence>
<keyword evidence="1" id="KW-0472">Membrane</keyword>
<dbReference type="InterPro" id="IPR005325">
    <property type="entry name" value="DUF308_memb"/>
</dbReference>
<feature type="transmembrane region" description="Helical" evidence="1">
    <location>
        <begin position="83"/>
        <end position="104"/>
    </location>
</feature>
<sequence>MAATTPTPAGPPAEGPIHQLAKLAWQAVLIGGVVSLILGILVFSWPEETLRVVGVLFGIYLVVIGIVQLVAAFESHISTGMRILAFISGALCVLLGLLCFRSAVRSLVLLGLWIGIGWLFRGITQLVAAFSEPVTPMRGWQIFAGSLNIIGGALLMVWPVESITALTVLAGCVLVVLGLVEIFTAFRMRGRAKEIPSGL</sequence>
<dbReference type="Proteomes" id="UP001206483">
    <property type="component" value="Unassembled WGS sequence"/>
</dbReference>
<name>A0ABT1IUV1_9ACTN</name>
<feature type="transmembrane region" description="Helical" evidence="1">
    <location>
        <begin position="23"/>
        <end position="46"/>
    </location>
</feature>
<gene>
    <name evidence="2" type="ORF">FHR36_001490</name>
</gene>
<feature type="transmembrane region" description="Helical" evidence="1">
    <location>
        <begin position="166"/>
        <end position="186"/>
    </location>
</feature>
<dbReference type="PANTHER" id="PTHR34989">
    <property type="entry name" value="PROTEIN HDED"/>
    <property type="match status" value="1"/>
</dbReference>
<protein>
    <submittedName>
        <fullName evidence="2">Uncharacterized membrane protein HdeD (DUF308 family)</fullName>
    </submittedName>
</protein>
<dbReference type="EMBL" id="JAMZDX010000002">
    <property type="protein sequence ID" value="MCP2308366.1"/>
    <property type="molecule type" value="Genomic_DNA"/>
</dbReference>
<comment type="caution">
    <text evidence="2">The sequence shown here is derived from an EMBL/GenBank/DDBJ whole genome shotgun (WGS) entry which is preliminary data.</text>
</comment>
<feature type="transmembrane region" description="Helical" evidence="1">
    <location>
        <begin position="52"/>
        <end position="71"/>
    </location>
</feature>
<keyword evidence="3" id="KW-1185">Reference proteome</keyword>
<dbReference type="Pfam" id="PF03729">
    <property type="entry name" value="DUF308"/>
    <property type="match status" value="2"/>
</dbReference>
<accession>A0ABT1IUV1</accession>
<evidence type="ECO:0000313" key="3">
    <source>
        <dbReference type="Proteomes" id="UP001206483"/>
    </source>
</evidence>
<feature type="transmembrane region" description="Helical" evidence="1">
    <location>
        <begin position="142"/>
        <end position="160"/>
    </location>
</feature>
<keyword evidence="1" id="KW-1133">Transmembrane helix</keyword>
<reference evidence="2 3" key="1">
    <citation type="submission" date="2022-06" db="EMBL/GenBank/DDBJ databases">
        <title>Sequencing the genomes of 1000 actinobacteria strains.</title>
        <authorList>
            <person name="Klenk H.-P."/>
        </authorList>
    </citation>
    <scope>NUCLEOTIDE SEQUENCE [LARGE SCALE GENOMIC DNA]</scope>
    <source>
        <strain evidence="2 3">DSM 41656</strain>
    </source>
</reference>
<keyword evidence="1" id="KW-0812">Transmembrane</keyword>
<evidence type="ECO:0000313" key="2">
    <source>
        <dbReference type="EMBL" id="MCP2308366.1"/>
    </source>
</evidence>
<dbReference type="PANTHER" id="PTHR34989:SF1">
    <property type="entry name" value="PROTEIN HDED"/>
    <property type="match status" value="1"/>
</dbReference>
<dbReference type="InterPro" id="IPR052712">
    <property type="entry name" value="Acid_resist_chaperone_HdeD"/>
</dbReference>
<feature type="transmembrane region" description="Helical" evidence="1">
    <location>
        <begin position="110"/>
        <end position="130"/>
    </location>
</feature>